<dbReference type="KEGG" id="ccj:UL81_09145"/>
<dbReference type="AlphaFoldDB" id="A0A0F6TC71"/>
<organism evidence="1 2">
    <name type="scientific">Corynebacterium camporealensis</name>
    <dbReference type="NCBI Taxonomy" id="161896"/>
    <lineage>
        <taxon>Bacteria</taxon>
        <taxon>Bacillati</taxon>
        <taxon>Actinomycetota</taxon>
        <taxon>Actinomycetes</taxon>
        <taxon>Mycobacteriales</taxon>
        <taxon>Corynebacteriaceae</taxon>
        <taxon>Corynebacterium</taxon>
    </lineage>
</organism>
<dbReference type="RefSeq" id="WP_046453507.1">
    <property type="nucleotide sequence ID" value="NZ_CP011311.1"/>
</dbReference>
<dbReference type="HOGENOM" id="CLU_204458_0_0_11"/>
<dbReference type="EMBL" id="CP011311">
    <property type="protein sequence ID" value="AKE39774.1"/>
    <property type="molecule type" value="Genomic_DNA"/>
</dbReference>
<keyword evidence="2" id="KW-1185">Reference proteome</keyword>
<sequence>MSIDRFFDDYTAKKGISPTAAVEKDHNCQIFDEDEETRLQQARELIKHGLESPAGGGKKPPRG</sequence>
<protein>
    <submittedName>
        <fullName evidence="1">Uncharacterized protein</fullName>
    </submittedName>
</protein>
<reference evidence="1 2" key="1">
    <citation type="journal article" date="2015" name="Genome Announc.">
        <title>Complete Genome Sequence of Corynebacterium camporealensis DSM 44610, Isolated from the Milk of a Manchega Sheep with Subclinical Mastitis.</title>
        <authorList>
            <person name="Ruckert C."/>
            <person name="Albersmeier A."/>
            <person name="Winkler A."/>
            <person name="Tauch A."/>
        </authorList>
    </citation>
    <scope>NUCLEOTIDE SEQUENCE [LARGE SCALE GENOMIC DNA]</scope>
    <source>
        <strain evidence="1 2">DSM 44610</strain>
    </source>
</reference>
<gene>
    <name evidence="1" type="ORF">UL81_09145</name>
</gene>
<evidence type="ECO:0000313" key="1">
    <source>
        <dbReference type="EMBL" id="AKE39774.1"/>
    </source>
</evidence>
<evidence type="ECO:0000313" key="2">
    <source>
        <dbReference type="Proteomes" id="UP000033566"/>
    </source>
</evidence>
<dbReference type="STRING" id="161896.UL81_09145"/>
<name>A0A0F6TC71_9CORY</name>
<dbReference type="PATRIC" id="fig|161896.4.peg.1790"/>
<dbReference type="Proteomes" id="UP000033566">
    <property type="component" value="Chromosome"/>
</dbReference>
<accession>A0A0F6TC71</accession>
<proteinExistence type="predicted"/>
<dbReference type="OrthoDB" id="4413861at2"/>